<comment type="caution">
    <text evidence="10">The sequence shown here is derived from an EMBL/GenBank/DDBJ whole genome shotgun (WGS) entry which is preliminary data.</text>
</comment>
<dbReference type="InterPro" id="IPR002052">
    <property type="entry name" value="DNA_methylase_N6_adenine_CS"/>
</dbReference>
<evidence type="ECO:0000256" key="6">
    <source>
        <dbReference type="ARBA" id="ARBA00047942"/>
    </source>
</evidence>
<dbReference type="Pfam" id="PF04851">
    <property type="entry name" value="ResIII"/>
    <property type="match status" value="1"/>
</dbReference>
<dbReference type="SUPFAM" id="SSF53335">
    <property type="entry name" value="S-adenosyl-L-methionine-dependent methyltransferases"/>
    <property type="match status" value="1"/>
</dbReference>
<dbReference type="GO" id="GO:0008170">
    <property type="term" value="F:N-methyltransferase activity"/>
    <property type="evidence" value="ECO:0007669"/>
    <property type="project" value="InterPro"/>
</dbReference>
<dbReference type="GO" id="GO:0003677">
    <property type="term" value="F:DNA binding"/>
    <property type="evidence" value="ECO:0007669"/>
    <property type="project" value="InterPro"/>
</dbReference>
<evidence type="ECO:0000256" key="1">
    <source>
        <dbReference type="ARBA" id="ARBA00006594"/>
    </source>
</evidence>
<dbReference type="RefSeq" id="WP_104411808.1">
    <property type="nucleotide sequence ID" value="NZ_PTIW01000004.1"/>
</dbReference>
<dbReference type="InterPro" id="IPR002941">
    <property type="entry name" value="DNA_methylase_N4/N6"/>
</dbReference>
<dbReference type="PANTHER" id="PTHR47396">
    <property type="entry name" value="TYPE I RESTRICTION ENZYME ECOKI R PROTEIN"/>
    <property type="match status" value="1"/>
</dbReference>
<name>A0AB36ZXU0_9BACT</name>
<keyword evidence="3" id="KW-0489">Methyltransferase</keyword>
<dbReference type="Gene3D" id="3.40.50.300">
    <property type="entry name" value="P-loop containing nucleotide triphosphate hydrolases"/>
    <property type="match status" value="1"/>
</dbReference>
<comment type="catalytic activity">
    <reaction evidence="6">
        <text>a 2'-deoxyadenosine in DNA + S-adenosyl-L-methionine = an N(6)-methyl-2'-deoxyadenosine in DNA + S-adenosyl-L-homocysteine + H(+)</text>
        <dbReference type="Rhea" id="RHEA:15197"/>
        <dbReference type="Rhea" id="RHEA-COMP:12418"/>
        <dbReference type="Rhea" id="RHEA-COMP:12419"/>
        <dbReference type="ChEBI" id="CHEBI:15378"/>
        <dbReference type="ChEBI" id="CHEBI:57856"/>
        <dbReference type="ChEBI" id="CHEBI:59789"/>
        <dbReference type="ChEBI" id="CHEBI:90615"/>
        <dbReference type="ChEBI" id="CHEBI:90616"/>
        <dbReference type="EC" id="2.1.1.72"/>
    </reaction>
</comment>
<feature type="domain" description="Helicase/UvrB N-terminal" evidence="8">
    <location>
        <begin position="419"/>
        <end position="582"/>
    </location>
</feature>
<evidence type="ECO:0000313" key="11">
    <source>
        <dbReference type="Proteomes" id="UP000239861"/>
    </source>
</evidence>
<dbReference type="EC" id="2.1.1.72" evidence="2"/>
<feature type="domain" description="Type III restriction enzyme C-terminal endonuclease" evidence="9">
    <location>
        <begin position="1225"/>
        <end position="1333"/>
    </location>
</feature>
<evidence type="ECO:0000256" key="4">
    <source>
        <dbReference type="ARBA" id="ARBA00022679"/>
    </source>
</evidence>
<evidence type="ECO:0000259" key="7">
    <source>
        <dbReference type="Pfam" id="PF01555"/>
    </source>
</evidence>
<dbReference type="InterPro" id="IPR050742">
    <property type="entry name" value="Helicase_Restrict-Modif_Enz"/>
</dbReference>
<keyword evidence="4" id="KW-0808">Transferase</keyword>
<dbReference type="Pfam" id="PF01555">
    <property type="entry name" value="N6_N4_Mtase"/>
    <property type="match status" value="1"/>
</dbReference>
<evidence type="ECO:0000256" key="3">
    <source>
        <dbReference type="ARBA" id="ARBA00022603"/>
    </source>
</evidence>
<dbReference type="GO" id="GO:0032259">
    <property type="term" value="P:methylation"/>
    <property type="evidence" value="ECO:0007669"/>
    <property type="project" value="UniProtKB-KW"/>
</dbReference>
<protein>
    <recommendedName>
        <fullName evidence="2">site-specific DNA-methyltransferase (adenine-specific)</fullName>
        <ecNumber evidence="2">2.1.1.72</ecNumber>
    </recommendedName>
</protein>
<dbReference type="InterPro" id="IPR045572">
    <property type="entry name" value="RE_endonuc_C"/>
</dbReference>
<accession>A0AB36ZXU0</accession>
<dbReference type="REBASE" id="266412">
    <property type="entry name" value="AmaH16ORF1043P"/>
</dbReference>
<dbReference type="InterPro" id="IPR027417">
    <property type="entry name" value="P-loop_NTPase"/>
</dbReference>
<dbReference type="PROSITE" id="PS00092">
    <property type="entry name" value="N6_MTASE"/>
    <property type="match status" value="1"/>
</dbReference>
<dbReference type="PRINTS" id="PR00506">
    <property type="entry name" value="D21N6MTFRASE"/>
</dbReference>
<proteinExistence type="inferred from homology"/>
<dbReference type="PANTHER" id="PTHR47396:SF1">
    <property type="entry name" value="ATP-DEPENDENT HELICASE IRC3-RELATED"/>
    <property type="match status" value="1"/>
</dbReference>
<evidence type="ECO:0000313" key="10">
    <source>
        <dbReference type="EMBL" id="PPK62244.1"/>
    </source>
</evidence>
<dbReference type="InterPro" id="IPR029063">
    <property type="entry name" value="SAM-dependent_MTases_sf"/>
</dbReference>
<feature type="domain" description="DNA methylase N-4/N-6" evidence="7">
    <location>
        <begin position="126"/>
        <end position="276"/>
    </location>
</feature>
<dbReference type="SUPFAM" id="SSF52540">
    <property type="entry name" value="P-loop containing nucleoside triphosphate hydrolases"/>
    <property type="match status" value="2"/>
</dbReference>
<evidence type="ECO:0000259" key="8">
    <source>
        <dbReference type="Pfam" id="PF04851"/>
    </source>
</evidence>
<reference evidence="10 11" key="1">
    <citation type="submission" date="2018-02" db="EMBL/GenBank/DDBJ databases">
        <title>Subsurface microbial communities from deep shales in Ohio and West Virginia, USA.</title>
        <authorList>
            <person name="Wrighton K."/>
        </authorList>
    </citation>
    <scope>NUCLEOTIDE SEQUENCE [LARGE SCALE GENOMIC DNA]</scope>
    <source>
        <strain evidence="10 11">MARC-MIP3H16</strain>
    </source>
</reference>
<dbReference type="Pfam" id="PF19778">
    <property type="entry name" value="RE_endonuc"/>
    <property type="match status" value="1"/>
</dbReference>
<keyword evidence="5" id="KW-0949">S-adenosyl-L-methionine</keyword>
<comment type="similarity">
    <text evidence="1">Belongs to the N(4)/N(6)-methyltransferase family.</text>
</comment>
<organism evidence="10 11">
    <name type="scientific">Malaciobacter marinus</name>
    <dbReference type="NCBI Taxonomy" id="505249"/>
    <lineage>
        <taxon>Bacteria</taxon>
        <taxon>Pseudomonadati</taxon>
        <taxon>Campylobacterota</taxon>
        <taxon>Epsilonproteobacteria</taxon>
        <taxon>Campylobacterales</taxon>
        <taxon>Arcobacteraceae</taxon>
        <taxon>Malaciobacter</taxon>
    </lineage>
</organism>
<gene>
    <name evidence="10" type="ORF">B0F89_1043</name>
</gene>
<evidence type="ECO:0000256" key="5">
    <source>
        <dbReference type="ARBA" id="ARBA00022691"/>
    </source>
</evidence>
<dbReference type="InterPro" id="IPR006935">
    <property type="entry name" value="Helicase/UvrB_N"/>
</dbReference>
<dbReference type="GO" id="GO:0005829">
    <property type="term" value="C:cytosol"/>
    <property type="evidence" value="ECO:0007669"/>
    <property type="project" value="TreeGrafter"/>
</dbReference>
<evidence type="ECO:0000256" key="2">
    <source>
        <dbReference type="ARBA" id="ARBA00011900"/>
    </source>
</evidence>
<dbReference type="Proteomes" id="UP000239861">
    <property type="component" value="Unassembled WGS sequence"/>
</dbReference>
<dbReference type="InterPro" id="IPR002295">
    <property type="entry name" value="N4/N6-MTase_EcoPI_Mod-like"/>
</dbReference>
<evidence type="ECO:0000259" key="9">
    <source>
        <dbReference type="Pfam" id="PF19778"/>
    </source>
</evidence>
<dbReference type="EMBL" id="PTIW01000004">
    <property type="protein sequence ID" value="PPK62244.1"/>
    <property type="molecule type" value="Genomic_DNA"/>
</dbReference>
<dbReference type="GO" id="GO:0005524">
    <property type="term" value="F:ATP binding"/>
    <property type="evidence" value="ECO:0007669"/>
    <property type="project" value="InterPro"/>
</dbReference>
<dbReference type="GO" id="GO:0015668">
    <property type="term" value="F:type III site-specific deoxyribonuclease activity"/>
    <property type="evidence" value="ECO:0007669"/>
    <property type="project" value="InterPro"/>
</dbReference>
<sequence>MSNEKIEKFDMKTVDFVSENIAKIAEIFPNVATESIDEDGNVVKAIDFEALKQELSENIIEGYKERYSLNWAGKREAQLSANTPTTKTLRPCKEESVNFDTTENLYIEGDNLEVLKILQESYMNKIKMIYIDPPYNTGKDFVYKDNFTKDKREELIESGQIDEEGGRLVSNPDSNGRYHSDWLSMMYPRLKLARNLLKEDGVIFISIDDNEIHNLRKLCDEVFGEKNFITEILWQSKSGGGHDERHIVKENEYILLYAKNKEITTLGRKIVDNSDKYKLFDEFKDIRGGYLLNKLDRRMTSSHYTESLNYSILMPDDTLLWPGGGTERSNEGWNWRWSKTKLEGLKYRIDPGKVEPKKNAGQMTMEDYEEIELPDGVRNAEIVLTKDQILENIKTIQQKEDLPVSKELVATSVSPINLEVEMETGTGKTYVYIKSMFELYEKYGWNKFIIVVPSIAIREGVYQSFELTKEHFKQQYSKQIIPFIYDSKNPQPLESYSSDANINVMIINIQAFNARGKDARRIYDELDSFGGRRPIDLIKANRPIVIIDEPQKINSNPKKETPSFKSLVEFNPLFVVSYSATHKVVHNKIHRLDALDAYNQKLVKKIQVRGISIKGLTGTNGYIYLQDIVISNNKPPIAKMEIEYKQSSAIVRKTFNFMETDNLYDKSNYLEQYKGLKVANINPHTNTVEFSNGEKLVCGEATGNVNEGHLRRLQIKETIKAHLEKEKELFNKGIKVLSLFFIDEVAKYRVYDNEEDSNGEYAQYFEEAYKEAISEIEDITNPEYTKYLNSIRVEDTHNGYFSQDKNKKFVDSKVKASGEMKGQSDDVSAYDLILKDKKLLLDLDPDKSPVRFIFSHSALREGWDNPNVFVICALKNVDGSNETSRRQEIGRGLRISVDENGNRMDDKETVHKNNILTVVANESFTDYVKALQKDIKEAITARPIKANKEYFTGKYIETVDGKIKITESQAQDIEDYLLISGYIDRDRKITQKYHEDLKNGALQELPEELDTYKNQIFQLVSSVYDEETINEMVSDDRETKTNYRNSNFEKKEFQELWESINKKAIYSVHYDSSELIKKCIAKLDSDLKVQPLTYVIETGNLEKMDTDRLEDGSNFSKENLSTVKDNANVNTFVRYDLIGKIAENTALTRKTVGEILKGINENTFNKFKKNPEDFISVASRLISEQKATTLIEHLTYDTINETYDIEDIFTVNQDNTNFTKAFKTKKHIYDYVEYDSKVEKEFAKKLDIANDKVEVYAKLPKGKYSIPTPLKENYSPDWAIAFKKGTVKHIYFIAETKGSMSSLQLRDIEKIKIKCAKKYFKEISSEDVIYQEIDSFEELLKVVGGD</sequence>
<dbReference type="GO" id="GO:0009007">
    <property type="term" value="F:site-specific DNA-methyltransferase (adenine-specific) activity"/>
    <property type="evidence" value="ECO:0007669"/>
    <property type="project" value="UniProtKB-EC"/>
</dbReference>
<dbReference type="Gene3D" id="3.40.50.150">
    <property type="entry name" value="Vaccinia Virus protein VP39"/>
    <property type="match status" value="1"/>
</dbReference>